<dbReference type="InterPro" id="IPR000313">
    <property type="entry name" value="PWWP_dom"/>
</dbReference>
<dbReference type="Pfam" id="PF00855">
    <property type="entry name" value="PWWP"/>
    <property type="match status" value="1"/>
</dbReference>
<dbReference type="PANTHER" id="PTHR33697">
    <property type="entry name" value="T17B22.17 PROTEIN-RELATED"/>
    <property type="match status" value="1"/>
</dbReference>
<keyword evidence="4" id="KW-1185">Reference proteome</keyword>
<sequence length="596" mass="64449">MGSSVGCCPKSIDPTAGGLVWVRRGNGSWWPGQILGQEELVESSTALPKAGTPVKLLGRDDTSVDWYNLETSKQVKAFRCGDYDKCIEKAKAVAANDSKKVVKHTRREDAILRALELETASLAKDEDDENMDNKIVNGSEGCSGSNPEFSECRGTSSASEEANTASPSEEQPVQVSQQHQTLPGESDDGSGGAPKEVKRMRGLDDLGTGVVQSLKRKRSQVAHVHEFLKRKSRRRRRLMKVLESTAMVTVPVVCEEGLPSPNESDLAGASCSMEMVLTPELPKNGGLESLFDVPFVAEEKNSAGLPPSVSLASQSAQNGAEETGTQISQVGTMLLGNGEQLVELGSSSLGNMEVNAVSEKIEKGTSKWQSKGKRNSRRQAKNCDSEKTVGANHKSQFRSWGTNTSHMRGPTNAEVSNIQRSLPHRQSRFTVNPKYESPPPPLFDVNLEVKSSHGRPQHLPYVSLTSKINGCRAITGHPITVEVLADGYCAQQLLIANASECGDENHHLEGQDYSSALLGGLKVSSCIKKLKSKKPTLLSSKKMRKLSSLTGLRKQIQEKKHSKVQEGPTLACVPLKKVFSRINEALISCSPRAAGL</sequence>
<evidence type="ECO:0000259" key="2">
    <source>
        <dbReference type="PROSITE" id="PS50812"/>
    </source>
</evidence>
<feature type="compositionally biased region" description="Low complexity" evidence="1">
    <location>
        <begin position="156"/>
        <end position="170"/>
    </location>
</feature>
<dbReference type="InterPro" id="IPR044679">
    <property type="entry name" value="PWWP2-like"/>
</dbReference>
<dbReference type="EMBL" id="OOIL02000560">
    <property type="protein sequence ID" value="VFQ66960.1"/>
    <property type="molecule type" value="Genomic_DNA"/>
</dbReference>
<dbReference type="PANTHER" id="PTHR33697:SF1">
    <property type="entry name" value="TUDOR_PWWP_MBT SUPERFAMILY PROTEIN"/>
    <property type="match status" value="1"/>
</dbReference>
<feature type="compositionally biased region" description="Basic residues" evidence="1">
    <location>
        <begin position="370"/>
        <end position="380"/>
    </location>
</feature>
<feature type="region of interest" description="Disordered" evidence="1">
    <location>
        <begin position="363"/>
        <end position="392"/>
    </location>
</feature>
<dbReference type="Gene3D" id="2.30.30.140">
    <property type="match status" value="1"/>
</dbReference>
<dbReference type="AlphaFoldDB" id="A0A484KNS0"/>
<dbReference type="Proteomes" id="UP000595140">
    <property type="component" value="Unassembled WGS sequence"/>
</dbReference>
<feature type="compositionally biased region" description="Polar residues" evidence="1">
    <location>
        <begin position="171"/>
        <end position="183"/>
    </location>
</feature>
<feature type="domain" description="PWWP" evidence="2">
    <location>
        <begin position="16"/>
        <end position="70"/>
    </location>
</feature>
<reference evidence="3 4" key="1">
    <citation type="submission" date="2018-04" db="EMBL/GenBank/DDBJ databases">
        <authorList>
            <person name="Vogel A."/>
        </authorList>
    </citation>
    <scope>NUCLEOTIDE SEQUENCE [LARGE SCALE GENOMIC DNA]</scope>
</reference>
<dbReference type="OrthoDB" id="607790at2759"/>
<gene>
    <name evidence="3" type="ORF">CCAM_LOCUS8736</name>
</gene>
<accession>A0A484KNS0</accession>
<dbReference type="SUPFAM" id="SSF63748">
    <property type="entry name" value="Tudor/PWWP/MBT"/>
    <property type="match status" value="1"/>
</dbReference>
<organism evidence="3 4">
    <name type="scientific">Cuscuta campestris</name>
    <dbReference type="NCBI Taxonomy" id="132261"/>
    <lineage>
        <taxon>Eukaryota</taxon>
        <taxon>Viridiplantae</taxon>
        <taxon>Streptophyta</taxon>
        <taxon>Embryophyta</taxon>
        <taxon>Tracheophyta</taxon>
        <taxon>Spermatophyta</taxon>
        <taxon>Magnoliopsida</taxon>
        <taxon>eudicotyledons</taxon>
        <taxon>Gunneridae</taxon>
        <taxon>Pentapetalae</taxon>
        <taxon>asterids</taxon>
        <taxon>lamiids</taxon>
        <taxon>Solanales</taxon>
        <taxon>Convolvulaceae</taxon>
        <taxon>Cuscuteae</taxon>
        <taxon>Cuscuta</taxon>
        <taxon>Cuscuta subgen. Grammica</taxon>
        <taxon>Cuscuta sect. Cleistogrammica</taxon>
    </lineage>
</organism>
<proteinExistence type="predicted"/>
<evidence type="ECO:0000313" key="3">
    <source>
        <dbReference type="EMBL" id="VFQ66960.1"/>
    </source>
</evidence>
<feature type="region of interest" description="Disordered" evidence="1">
    <location>
        <begin position="123"/>
        <end position="204"/>
    </location>
</feature>
<protein>
    <recommendedName>
        <fullName evidence="2">PWWP domain-containing protein</fullName>
    </recommendedName>
</protein>
<name>A0A484KNS0_9ASTE</name>
<evidence type="ECO:0000313" key="4">
    <source>
        <dbReference type="Proteomes" id="UP000595140"/>
    </source>
</evidence>
<dbReference type="CDD" id="cd05162">
    <property type="entry name" value="PWWP"/>
    <property type="match status" value="1"/>
</dbReference>
<feature type="compositionally biased region" description="Basic and acidic residues" evidence="1">
    <location>
        <begin position="195"/>
        <end position="204"/>
    </location>
</feature>
<dbReference type="PROSITE" id="PS50812">
    <property type="entry name" value="PWWP"/>
    <property type="match status" value="1"/>
</dbReference>
<evidence type="ECO:0000256" key="1">
    <source>
        <dbReference type="SAM" id="MobiDB-lite"/>
    </source>
</evidence>